<feature type="signal peptide" evidence="1">
    <location>
        <begin position="1"/>
        <end position="19"/>
    </location>
</feature>
<gene>
    <name evidence="2" type="ORF">H4W19_03845</name>
</gene>
<evidence type="ECO:0000313" key="2">
    <source>
        <dbReference type="EMBL" id="QND80937.1"/>
    </source>
</evidence>
<protein>
    <submittedName>
        <fullName evidence="2">Uncharacterized protein</fullName>
    </submittedName>
</protein>
<keyword evidence="1" id="KW-0732">Signal</keyword>
<evidence type="ECO:0000313" key="3">
    <source>
        <dbReference type="Proteomes" id="UP000515506"/>
    </source>
</evidence>
<sequence>MKKLAIAILAMCFAGSVSAECPVAADAELAKLITKNGGINDPKLSDVCSLVGREGFTFMILGHHEVQSGRSFAFVNVLLADQELGIASSSHVATATEVSQVANAQESERLFLKAVSAAISGFMLEDAIAKLKESKSRIQAP</sequence>
<dbReference type="EMBL" id="CP060028">
    <property type="protein sequence ID" value="QND80937.1"/>
    <property type="molecule type" value="Genomic_DNA"/>
</dbReference>
<organism evidence="2 3">
    <name type="scientific">Pseudoxanthomonas mexicana</name>
    <dbReference type="NCBI Taxonomy" id="128785"/>
    <lineage>
        <taxon>Bacteria</taxon>
        <taxon>Pseudomonadati</taxon>
        <taxon>Pseudomonadota</taxon>
        <taxon>Gammaproteobacteria</taxon>
        <taxon>Lysobacterales</taxon>
        <taxon>Lysobacteraceae</taxon>
        <taxon>Pseudoxanthomonas</taxon>
    </lineage>
</organism>
<dbReference type="RefSeq" id="WP_185896102.1">
    <property type="nucleotide sequence ID" value="NZ_CP060028.1"/>
</dbReference>
<keyword evidence="3" id="KW-1185">Reference proteome</keyword>
<accession>A0ABX6RDE6</accession>
<name>A0ABX6RDE6_PSEMX</name>
<feature type="chain" id="PRO_5047387893" evidence="1">
    <location>
        <begin position="20"/>
        <end position="141"/>
    </location>
</feature>
<reference evidence="2 3" key="1">
    <citation type="submission" date="2020-08" db="EMBL/GenBank/DDBJ databases">
        <title>Streptomycin resistant and MDR strain, P. mexicana.</title>
        <authorList>
            <person name="Ganesh-kumar S."/>
            <person name="Zhe T."/>
            <person name="Yu Z."/>
            <person name="Min Y."/>
        </authorList>
    </citation>
    <scope>NUCLEOTIDE SEQUENCE [LARGE SCALE GENOMIC DNA]</scope>
    <source>
        <strain evidence="2 3">GTZY</strain>
    </source>
</reference>
<dbReference type="Proteomes" id="UP000515506">
    <property type="component" value="Chromosome"/>
</dbReference>
<proteinExistence type="predicted"/>
<evidence type="ECO:0000256" key="1">
    <source>
        <dbReference type="SAM" id="SignalP"/>
    </source>
</evidence>